<dbReference type="SMART" id="SM00256">
    <property type="entry name" value="FBOX"/>
    <property type="match status" value="1"/>
</dbReference>
<protein>
    <recommendedName>
        <fullName evidence="1">F-box domain-containing protein</fullName>
    </recommendedName>
</protein>
<evidence type="ECO:0000259" key="1">
    <source>
        <dbReference type="SMART" id="SM00256"/>
    </source>
</evidence>
<dbReference type="PANTHER" id="PTHR14695:SF4">
    <property type="entry name" value="PROTEIN NESSUN DORMA"/>
    <property type="match status" value="1"/>
</dbReference>
<reference evidence="2" key="1">
    <citation type="submission" date="2020-06" db="EMBL/GenBank/DDBJ databases">
        <title>WGS assembly of Ceratodon purpureus strain R40.</title>
        <authorList>
            <person name="Carey S.B."/>
            <person name="Jenkins J."/>
            <person name="Shu S."/>
            <person name="Lovell J.T."/>
            <person name="Sreedasyam A."/>
            <person name="Maumus F."/>
            <person name="Tiley G.P."/>
            <person name="Fernandez-Pozo N."/>
            <person name="Barry K."/>
            <person name="Chen C."/>
            <person name="Wang M."/>
            <person name="Lipzen A."/>
            <person name="Daum C."/>
            <person name="Saski C.A."/>
            <person name="Payton A.C."/>
            <person name="Mcbreen J.C."/>
            <person name="Conrad R.E."/>
            <person name="Kollar L.M."/>
            <person name="Olsson S."/>
            <person name="Huttunen S."/>
            <person name="Landis J.B."/>
            <person name="Wickett N.J."/>
            <person name="Johnson M.G."/>
            <person name="Rensing S.A."/>
            <person name="Grimwood J."/>
            <person name="Schmutz J."/>
            <person name="Mcdaniel S.F."/>
        </authorList>
    </citation>
    <scope>NUCLEOTIDE SEQUENCE</scope>
    <source>
        <strain evidence="2">R40</strain>
    </source>
</reference>
<proteinExistence type="predicted"/>
<dbReference type="Proteomes" id="UP000822688">
    <property type="component" value="Chromosome 5"/>
</dbReference>
<dbReference type="InterPro" id="IPR011050">
    <property type="entry name" value="Pectin_lyase_fold/virulence"/>
</dbReference>
<accession>A0A8T0I317</accession>
<dbReference type="InterPro" id="IPR032675">
    <property type="entry name" value="LRR_dom_sf"/>
</dbReference>
<dbReference type="SUPFAM" id="SSF51126">
    <property type="entry name" value="Pectin lyase-like"/>
    <property type="match status" value="1"/>
</dbReference>
<dbReference type="Gene3D" id="3.80.10.10">
    <property type="entry name" value="Ribonuclease Inhibitor"/>
    <property type="match status" value="1"/>
</dbReference>
<gene>
    <name evidence="2" type="ORF">KC19_5G185800</name>
</gene>
<dbReference type="InterPro" id="IPR045140">
    <property type="entry name" value="SHCBP1-like"/>
</dbReference>
<dbReference type="InterPro" id="IPR036047">
    <property type="entry name" value="F-box-like_dom_sf"/>
</dbReference>
<dbReference type="OrthoDB" id="549243at2759"/>
<dbReference type="CDD" id="cd22163">
    <property type="entry name" value="F-box_AtSKIP5-like"/>
    <property type="match status" value="1"/>
</dbReference>
<comment type="caution">
    <text evidence="2">The sequence shown here is derived from an EMBL/GenBank/DDBJ whole genome shotgun (WGS) entry which is preliminary data.</text>
</comment>
<dbReference type="EMBL" id="CM026425">
    <property type="protein sequence ID" value="KAG0577842.1"/>
    <property type="molecule type" value="Genomic_DNA"/>
</dbReference>
<dbReference type="SUPFAM" id="SSF81383">
    <property type="entry name" value="F-box domain"/>
    <property type="match status" value="1"/>
</dbReference>
<feature type="domain" description="F-box" evidence="1">
    <location>
        <begin position="17"/>
        <end position="58"/>
    </location>
</feature>
<organism evidence="2 3">
    <name type="scientific">Ceratodon purpureus</name>
    <name type="common">Fire moss</name>
    <name type="synonym">Dicranum purpureum</name>
    <dbReference type="NCBI Taxonomy" id="3225"/>
    <lineage>
        <taxon>Eukaryota</taxon>
        <taxon>Viridiplantae</taxon>
        <taxon>Streptophyta</taxon>
        <taxon>Embryophyta</taxon>
        <taxon>Bryophyta</taxon>
        <taxon>Bryophytina</taxon>
        <taxon>Bryopsida</taxon>
        <taxon>Dicranidae</taxon>
        <taxon>Pseudoditrichales</taxon>
        <taxon>Ditrichaceae</taxon>
        <taxon>Ceratodon</taxon>
    </lineage>
</organism>
<evidence type="ECO:0000313" key="3">
    <source>
        <dbReference type="Proteomes" id="UP000822688"/>
    </source>
</evidence>
<dbReference type="AlphaFoldDB" id="A0A8T0I317"/>
<evidence type="ECO:0000313" key="2">
    <source>
        <dbReference type="EMBL" id="KAG0577842.1"/>
    </source>
</evidence>
<keyword evidence="3" id="KW-1185">Reference proteome</keyword>
<name>A0A8T0I317_CERPU</name>
<dbReference type="InterPro" id="IPR001810">
    <property type="entry name" value="F-box_dom"/>
</dbReference>
<sequence>MPKRACTGLRGSPMQLLDDACLVRILTFLTPLPDRFNAARVCKRWQKLACDKRMWLRVEPDLKPAPNQFTTLQEAVIKARPGDTVLIAPGVTHVTPNILINKPLCLVGGGDSADDTLLLCPRGFDSALEFLANGRLANLKITAELGSCLLHRKGRLTVDSCALECVDHPLDHLSYPIMSTADDQPCPITNGQNEVSVIETRIEGGLRCVNTGDKLKLQQVRVLCGRAAYTFWFQVAKHVSEESPLVYCKA</sequence>
<dbReference type="Pfam" id="PF12937">
    <property type="entry name" value="F-box-like"/>
    <property type="match status" value="1"/>
</dbReference>
<dbReference type="PANTHER" id="PTHR14695">
    <property type="entry name" value="SHC SH2-DOMAIN BINDING PROTEIN 1-RELATED"/>
    <property type="match status" value="1"/>
</dbReference>